<dbReference type="FunFam" id="1.20.1250.20:FF:000198">
    <property type="entry name" value="High affinity nitrate transporter 2.5"/>
    <property type="match status" value="1"/>
</dbReference>
<dbReference type="GO" id="GO:0016020">
    <property type="term" value="C:membrane"/>
    <property type="evidence" value="ECO:0007669"/>
    <property type="project" value="UniProtKB-ARBA"/>
</dbReference>
<dbReference type="GO" id="GO:0012505">
    <property type="term" value="C:endomembrane system"/>
    <property type="evidence" value="ECO:0007669"/>
    <property type="project" value="UniProtKB-SubCell"/>
</dbReference>
<feature type="domain" description="Major facilitator superfamily (MFS) profile" evidence="9">
    <location>
        <begin position="45"/>
        <end position="438"/>
    </location>
</feature>
<dbReference type="Gene3D" id="1.20.1250.20">
    <property type="entry name" value="MFS general substrate transporter like domains"/>
    <property type="match status" value="2"/>
</dbReference>
<evidence type="ECO:0000256" key="8">
    <source>
        <dbReference type="SAM" id="Phobius"/>
    </source>
</evidence>
<evidence type="ECO:0000259" key="9">
    <source>
        <dbReference type="PROSITE" id="PS50850"/>
    </source>
</evidence>
<feature type="transmembrane region" description="Helical" evidence="8">
    <location>
        <begin position="136"/>
        <end position="156"/>
    </location>
</feature>
<protein>
    <recommendedName>
        <fullName evidence="9">Major facilitator superfamily (MFS) profile domain-containing protein</fullName>
    </recommendedName>
</protein>
<sequence length="525" mass="56971">MEASGDQLLKESSSAQQPKFALPVDSEHKATEFRLFSVAKPHMSAFHLSWLSFFSCFVSTFAAPPLLPIIRDNLNLTTSDIGNAGVASVSGAVFARIAMGTACDLVGPRLACASLILLTAPAVFFTAVISSSTSFLLVRFFTGFSLCTFVSTQFWMSSMFSSSIVGSANGFAAGWGNLGGGATQLIMPLVFDVIRHIGSPEFTAWRIAFFIPALFQMFTAFLVLILGQDLPDGNYYGLKKSGEKAKDDFSRVLYHGIKNYRGWILGLTYGYCFGVELTVDNIIAQYFFDRFNLKLHTAGMVAASFGLANAFARPAGGFISDFMARRFGMRGRLWALWLCQTLGGIFCIILGLVGTLEASIVVMIIFSVFVQAAAGFTFGVVPFVSRRSLGVISGMTGGGGSMGAVLTQLIFFRGHFSTQRGITLMGVMIVLCTLPISLIHFPPWGGMLWGPSSSSSGNKIATEHDYYLSEWNSKEQQKGSHLATLNFADNSRSERGRRFMADHDPSANNKPSLQPIPTTNTIFNP</sequence>
<organism evidence="10 11">
    <name type="scientific">Acacia crassicarpa</name>
    <name type="common">northern wattle</name>
    <dbReference type="NCBI Taxonomy" id="499986"/>
    <lineage>
        <taxon>Eukaryota</taxon>
        <taxon>Viridiplantae</taxon>
        <taxon>Streptophyta</taxon>
        <taxon>Embryophyta</taxon>
        <taxon>Tracheophyta</taxon>
        <taxon>Spermatophyta</taxon>
        <taxon>Magnoliopsida</taxon>
        <taxon>eudicotyledons</taxon>
        <taxon>Gunneridae</taxon>
        <taxon>Pentapetalae</taxon>
        <taxon>rosids</taxon>
        <taxon>fabids</taxon>
        <taxon>Fabales</taxon>
        <taxon>Fabaceae</taxon>
        <taxon>Caesalpinioideae</taxon>
        <taxon>mimosoid clade</taxon>
        <taxon>Acacieae</taxon>
        <taxon>Acacia</taxon>
    </lineage>
</organism>
<evidence type="ECO:0000313" key="11">
    <source>
        <dbReference type="Proteomes" id="UP001293593"/>
    </source>
</evidence>
<feature type="transmembrane region" description="Helical" evidence="8">
    <location>
        <begin position="168"/>
        <end position="191"/>
    </location>
</feature>
<dbReference type="FunFam" id="1.20.1250.20:FF:000053">
    <property type="entry name" value="Nitrate transporter 2.1"/>
    <property type="match status" value="1"/>
</dbReference>
<feature type="compositionally biased region" description="Polar residues" evidence="7">
    <location>
        <begin position="506"/>
        <end position="525"/>
    </location>
</feature>
<evidence type="ECO:0000256" key="2">
    <source>
        <dbReference type="ARBA" id="ARBA00008432"/>
    </source>
</evidence>
<dbReference type="EMBL" id="JAWXYG010000009">
    <property type="protein sequence ID" value="KAK4263164.1"/>
    <property type="molecule type" value="Genomic_DNA"/>
</dbReference>
<name>A0AAE1K1C7_9FABA</name>
<feature type="region of interest" description="Disordered" evidence="7">
    <location>
        <begin position="499"/>
        <end position="525"/>
    </location>
</feature>
<feature type="transmembrane region" description="Helical" evidence="8">
    <location>
        <begin position="422"/>
        <end position="441"/>
    </location>
</feature>
<dbReference type="GO" id="GO:0042128">
    <property type="term" value="P:nitrate assimilation"/>
    <property type="evidence" value="ECO:0007669"/>
    <property type="project" value="UniProtKB-KW"/>
</dbReference>
<dbReference type="AlphaFoldDB" id="A0AAE1K1C7"/>
<evidence type="ECO:0000256" key="6">
    <source>
        <dbReference type="ARBA" id="ARBA00023136"/>
    </source>
</evidence>
<keyword evidence="6 8" id="KW-0472">Membrane</keyword>
<dbReference type="Pfam" id="PF07690">
    <property type="entry name" value="MFS_1"/>
    <property type="match status" value="1"/>
</dbReference>
<dbReference type="GO" id="GO:0015112">
    <property type="term" value="F:nitrate transmembrane transporter activity"/>
    <property type="evidence" value="ECO:0007669"/>
    <property type="project" value="InterPro"/>
</dbReference>
<keyword evidence="5" id="KW-0534">Nitrate assimilation</keyword>
<dbReference type="InterPro" id="IPR020846">
    <property type="entry name" value="MFS_dom"/>
</dbReference>
<dbReference type="PANTHER" id="PTHR23515">
    <property type="entry name" value="HIGH-AFFINITY NITRATE TRANSPORTER 2.3"/>
    <property type="match status" value="1"/>
</dbReference>
<evidence type="ECO:0000256" key="5">
    <source>
        <dbReference type="ARBA" id="ARBA00023063"/>
    </source>
</evidence>
<feature type="transmembrane region" description="Helical" evidence="8">
    <location>
        <begin position="105"/>
        <end position="129"/>
    </location>
</feature>
<feature type="region of interest" description="Disordered" evidence="7">
    <location>
        <begin position="1"/>
        <end position="21"/>
    </location>
</feature>
<dbReference type="InterPro" id="IPR011701">
    <property type="entry name" value="MFS"/>
</dbReference>
<dbReference type="PROSITE" id="PS50850">
    <property type="entry name" value="MFS"/>
    <property type="match status" value="1"/>
</dbReference>
<feature type="transmembrane region" description="Helical" evidence="8">
    <location>
        <begin position="360"/>
        <end position="384"/>
    </location>
</feature>
<comment type="caution">
    <text evidence="10">The sequence shown here is derived from an EMBL/GenBank/DDBJ whole genome shotgun (WGS) entry which is preliminary data.</text>
</comment>
<gene>
    <name evidence="10" type="ORF">QN277_028619</name>
</gene>
<dbReference type="CDD" id="cd17341">
    <property type="entry name" value="MFS_NRT2_like"/>
    <property type="match status" value="1"/>
</dbReference>
<feature type="transmembrane region" description="Helical" evidence="8">
    <location>
        <begin position="391"/>
        <end position="410"/>
    </location>
</feature>
<keyword evidence="11" id="KW-1185">Reference proteome</keyword>
<proteinExistence type="inferred from homology"/>
<comment type="subcellular location">
    <subcellularLocation>
        <location evidence="1">Endomembrane system</location>
        <topology evidence="1">Multi-pass membrane protein</topology>
    </subcellularLocation>
</comment>
<dbReference type="InterPro" id="IPR036259">
    <property type="entry name" value="MFS_trans_sf"/>
</dbReference>
<evidence type="ECO:0000256" key="7">
    <source>
        <dbReference type="SAM" id="MobiDB-lite"/>
    </source>
</evidence>
<dbReference type="InterPro" id="IPR044772">
    <property type="entry name" value="NO3_transporter"/>
</dbReference>
<evidence type="ECO:0000256" key="1">
    <source>
        <dbReference type="ARBA" id="ARBA00004127"/>
    </source>
</evidence>
<dbReference type="SUPFAM" id="SSF103473">
    <property type="entry name" value="MFS general substrate transporter"/>
    <property type="match status" value="1"/>
</dbReference>
<evidence type="ECO:0000313" key="10">
    <source>
        <dbReference type="EMBL" id="KAK4263164.1"/>
    </source>
</evidence>
<reference evidence="10" key="1">
    <citation type="submission" date="2023-10" db="EMBL/GenBank/DDBJ databases">
        <title>Chromosome-level genome of the transformable northern wattle, Acacia crassicarpa.</title>
        <authorList>
            <person name="Massaro I."/>
            <person name="Sinha N.R."/>
            <person name="Poethig S."/>
            <person name="Leichty A.R."/>
        </authorList>
    </citation>
    <scope>NUCLEOTIDE SEQUENCE</scope>
    <source>
        <strain evidence="10">Acra3RX</strain>
        <tissue evidence="10">Leaf</tissue>
    </source>
</reference>
<feature type="transmembrane region" description="Helical" evidence="8">
    <location>
        <begin position="333"/>
        <end position="354"/>
    </location>
</feature>
<evidence type="ECO:0000256" key="3">
    <source>
        <dbReference type="ARBA" id="ARBA00022692"/>
    </source>
</evidence>
<keyword evidence="4 8" id="KW-1133">Transmembrane helix</keyword>
<accession>A0AAE1K1C7</accession>
<comment type="similarity">
    <text evidence="2">Belongs to the major facilitator superfamily. Nitrate/nitrite porter (TC 2.A.1.8) family.</text>
</comment>
<evidence type="ECO:0000256" key="4">
    <source>
        <dbReference type="ARBA" id="ARBA00022989"/>
    </source>
</evidence>
<feature type="transmembrane region" description="Helical" evidence="8">
    <location>
        <begin position="50"/>
        <end position="69"/>
    </location>
</feature>
<dbReference type="Proteomes" id="UP001293593">
    <property type="component" value="Unassembled WGS sequence"/>
</dbReference>
<feature type="transmembrane region" description="Helical" evidence="8">
    <location>
        <begin position="203"/>
        <end position="226"/>
    </location>
</feature>
<keyword evidence="3 8" id="KW-0812">Transmembrane</keyword>